<evidence type="ECO:0000256" key="2">
    <source>
        <dbReference type="ARBA" id="ARBA00022448"/>
    </source>
</evidence>
<comment type="subunit">
    <text evidence="9">Homopentamer.</text>
</comment>
<comment type="subcellular location">
    <subcellularLocation>
        <location evidence="9">Cell membrane</location>
        <topology evidence="9">Multi-pass membrane protein</topology>
    </subcellularLocation>
    <subcellularLocation>
        <location evidence="1">Membrane</location>
        <topology evidence="1">Multi-pass membrane protein</topology>
    </subcellularLocation>
</comment>
<feature type="transmembrane region" description="Helical" evidence="9">
    <location>
        <begin position="77"/>
        <end position="101"/>
    </location>
</feature>
<comment type="function">
    <text evidence="9">Channel that opens in response to stretch forces in the membrane lipid bilayer. May participate in the regulation of osmotic pressure changes within the cell.</text>
</comment>
<dbReference type="GO" id="GO:0005886">
    <property type="term" value="C:plasma membrane"/>
    <property type="evidence" value="ECO:0007669"/>
    <property type="project" value="UniProtKB-SubCell"/>
</dbReference>
<evidence type="ECO:0000256" key="7">
    <source>
        <dbReference type="ARBA" id="ARBA00023136"/>
    </source>
</evidence>
<keyword evidence="5 9" id="KW-1133">Transmembrane helix</keyword>
<dbReference type="PANTHER" id="PTHR30266">
    <property type="entry name" value="MECHANOSENSITIVE CHANNEL MSCL"/>
    <property type="match status" value="1"/>
</dbReference>
<comment type="similarity">
    <text evidence="9">Belongs to the MscL family.</text>
</comment>
<evidence type="ECO:0000256" key="5">
    <source>
        <dbReference type="ARBA" id="ARBA00022989"/>
    </source>
</evidence>
<dbReference type="PANTHER" id="PTHR30266:SF2">
    <property type="entry name" value="LARGE-CONDUCTANCE MECHANOSENSITIVE CHANNEL"/>
    <property type="match status" value="1"/>
</dbReference>
<keyword evidence="3 9" id="KW-1003">Cell membrane</keyword>
<sequence length="136" mass="15162">MLSEFKKFLIQGNMVDMAIGFIFGGAFSTVIKSLVDNVIMPPIGMLLGSVNFSQLYVNLSSKTYDSLDSATKAGAPVIKYGQFINDIISFLILGFVIFMFIRTYNKLKTPVVEEVPAVVDENILLLREIRDSLKKK</sequence>
<dbReference type="NCBIfam" id="TIGR00220">
    <property type="entry name" value="mscL"/>
    <property type="match status" value="1"/>
</dbReference>
<protein>
    <recommendedName>
        <fullName evidence="9">Large-conductance mechanosensitive channel</fullName>
    </recommendedName>
</protein>
<proteinExistence type="inferred from homology"/>
<keyword evidence="6 9" id="KW-0406">Ion transport</keyword>
<keyword evidence="2 9" id="KW-0813">Transport</keyword>
<reference evidence="10" key="1">
    <citation type="submission" date="2015-11" db="EMBL/GenBank/DDBJ databases">
        <authorList>
            <person name="Zhang Y."/>
            <person name="Guo Z."/>
        </authorList>
    </citation>
    <scope>NUCLEOTIDE SEQUENCE</scope>
    <source>
        <strain evidence="10">BN30871</strain>
    </source>
</reference>
<evidence type="ECO:0000256" key="8">
    <source>
        <dbReference type="ARBA" id="ARBA00023303"/>
    </source>
</evidence>
<evidence type="ECO:0000256" key="4">
    <source>
        <dbReference type="ARBA" id="ARBA00022692"/>
    </source>
</evidence>
<gene>
    <name evidence="9 10" type="primary">mscL</name>
    <name evidence="10" type="ORF">BN3087_440018</name>
</gene>
<keyword evidence="7 9" id="KW-0472">Membrane</keyword>
<dbReference type="PRINTS" id="PR01264">
    <property type="entry name" value="MECHCHANNEL"/>
</dbReference>
<accession>A0A0S4XN85</accession>
<name>A0A0S4XN85_9BACT</name>
<evidence type="ECO:0000313" key="10">
    <source>
        <dbReference type="EMBL" id="CUV65770.1"/>
    </source>
</evidence>
<dbReference type="GO" id="GO:0008381">
    <property type="term" value="F:mechanosensitive monoatomic ion channel activity"/>
    <property type="evidence" value="ECO:0007669"/>
    <property type="project" value="UniProtKB-UniRule"/>
</dbReference>
<dbReference type="AlphaFoldDB" id="A0A0S4XN85"/>
<dbReference type="SUPFAM" id="SSF81330">
    <property type="entry name" value="Gated mechanosensitive channel"/>
    <property type="match status" value="1"/>
</dbReference>
<dbReference type="Gene3D" id="1.10.1200.120">
    <property type="entry name" value="Large-conductance mechanosensitive channel, MscL, domain 1"/>
    <property type="match status" value="1"/>
</dbReference>
<keyword evidence="8 9" id="KW-0407">Ion channel</keyword>
<dbReference type="EMBL" id="FAXN01000045">
    <property type="protein sequence ID" value="CUV65770.1"/>
    <property type="molecule type" value="Genomic_DNA"/>
</dbReference>
<organism evidence="10">
    <name type="scientific">Sulfurovum sp. enrichment culture clone C5</name>
    <dbReference type="NCBI Taxonomy" id="497650"/>
    <lineage>
        <taxon>Bacteria</taxon>
        <taxon>Pseudomonadati</taxon>
        <taxon>Campylobacterota</taxon>
        <taxon>Epsilonproteobacteria</taxon>
        <taxon>Campylobacterales</taxon>
        <taxon>Sulfurovaceae</taxon>
        <taxon>Sulfurovum</taxon>
        <taxon>environmental samples</taxon>
    </lineage>
</organism>
<dbReference type="InterPro" id="IPR037673">
    <property type="entry name" value="MSC/AndL"/>
</dbReference>
<dbReference type="InterPro" id="IPR036019">
    <property type="entry name" value="MscL_channel"/>
</dbReference>
<evidence type="ECO:0000256" key="6">
    <source>
        <dbReference type="ARBA" id="ARBA00023065"/>
    </source>
</evidence>
<keyword evidence="4 9" id="KW-0812">Transmembrane</keyword>
<feature type="transmembrane region" description="Helical" evidence="9">
    <location>
        <begin position="12"/>
        <end position="31"/>
    </location>
</feature>
<dbReference type="Pfam" id="PF01741">
    <property type="entry name" value="MscL"/>
    <property type="match status" value="1"/>
</dbReference>
<dbReference type="InterPro" id="IPR001185">
    <property type="entry name" value="MS_channel"/>
</dbReference>
<evidence type="ECO:0000256" key="3">
    <source>
        <dbReference type="ARBA" id="ARBA00022475"/>
    </source>
</evidence>
<dbReference type="HAMAP" id="MF_00115">
    <property type="entry name" value="MscL"/>
    <property type="match status" value="1"/>
</dbReference>
<evidence type="ECO:0000256" key="1">
    <source>
        <dbReference type="ARBA" id="ARBA00004141"/>
    </source>
</evidence>
<evidence type="ECO:0000256" key="9">
    <source>
        <dbReference type="HAMAP-Rule" id="MF_00115"/>
    </source>
</evidence>